<dbReference type="InterPro" id="IPR014124">
    <property type="entry name" value="Pept_S26A_Sod_Ni_maturase"/>
</dbReference>
<dbReference type="InterPro" id="IPR019533">
    <property type="entry name" value="Peptidase_S26"/>
</dbReference>
<keyword evidence="4" id="KW-0645">Protease</keyword>
<evidence type="ECO:0000256" key="2">
    <source>
        <dbReference type="ARBA" id="ARBA00022801"/>
    </source>
</evidence>
<dbReference type="Proteomes" id="UP000249354">
    <property type="component" value="Unassembled WGS sequence"/>
</dbReference>
<dbReference type="NCBIfam" id="TIGR02754">
    <property type="entry name" value="sod_Ni_protease"/>
    <property type="match status" value="1"/>
</dbReference>
<organism evidence="4 5">
    <name type="scientific">Leptolyngbya foveolarum</name>
    <dbReference type="NCBI Taxonomy" id="47253"/>
    <lineage>
        <taxon>Bacteria</taxon>
        <taxon>Bacillati</taxon>
        <taxon>Cyanobacteriota</taxon>
        <taxon>Cyanophyceae</taxon>
        <taxon>Leptolyngbyales</taxon>
        <taxon>Leptolyngbyaceae</taxon>
        <taxon>Leptolyngbya group</taxon>
        <taxon>Leptolyngbya</taxon>
    </lineage>
</organism>
<dbReference type="GO" id="GO:0006465">
    <property type="term" value="P:signal peptide processing"/>
    <property type="evidence" value="ECO:0007669"/>
    <property type="project" value="InterPro"/>
</dbReference>
<reference evidence="4 5" key="2">
    <citation type="submission" date="2018-06" db="EMBL/GenBank/DDBJ databases">
        <title>Metagenomic assembly of (sub)arctic Cyanobacteria and their associated microbiome from non-axenic cultures.</title>
        <authorList>
            <person name="Baurain D."/>
        </authorList>
    </citation>
    <scope>NUCLEOTIDE SEQUENCE [LARGE SCALE GENOMIC DNA]</scope>
    <source>
        <strain evidence="4">ULC129bin1</strain>
    </source>
</reference>
<dbReference type="InterPro" id="IPR036286">
    <property type="entry name" value="LexA/Signal_pep-like_sf"/>
</dbReference>
<dbReference type="GO" id="GO:0004252">
    <property type="term" value="F:serine-type endopeptidase activity"/>
    <property type="evidence" value="ECO:0007669"/>
    <property type="project" value="InterPro"/>
</dbReference>
<comment type="subcellular location">
    <subcellularLocation>
        <location evidence="1">Membrane</location>
    </subcellularLocation>
</comment>
<comment type="caution">
    <text evidence="4">The sequence shown here is derived from an EMBL/GenBank/DDBJ whole genome shotgun (WGS) entry which is preliminary data.</text>
</comment>
<dbReference type="SUPFAM" id="SSF51306">
    <property type="entry name" value="LexA/Signal peptidase"/>
    <property type="match status" value="1"/>
</dbReference>
<evidence type="ECO:0000256" key="3">
    <source>
        <dbReference type="ARBA" id="ARBA00023136"/>
    </source>
</evidence>
<reference evidence="5" key="1">
    <citation type="submission" date="2018-04" db="EMBL/GenBank/DDBJ databases">
        <authorList>
            <person name="Cornet L."/>
        </authorList>
    </citation>
    <scope>NUCLEOTIDE SEQUENCE [LARGE SCALE GENOMIC DNA]</scope>
</reference>
<keyword evidence="3" id="KW-0472">Membrane</keyword>
<dbReference type="EMBL" id="QBMC01000003">
    <property type="protein sequence ID" value="PZO23204.1"/>
    <property type="molecule type" value="Genomic_DNA"/>
</dbReference>
<proteinExistence type="predicted"/>
<dbReference type="PANTHER" id="PTHR12383:SF16">
    <property type="entry name" value="MITOCHONDRIAL INNER MEMBRANE PROTEASE SUBUNIT 1"/>
    <property type="match status" value="1"/>
</dbReference>
<protein>
    <submittedName>
        <fullName evidence="4">Nickel-type superoxide dismutase maturation protease</fullName>
    </submittedName>
</protein>
<sequence>MAKLGRDWTEVWQWVLGKRWRVRIEGRSMLPTLQPNDDVLVLPVTRMTALAPGDIVLCIHPFRPDLRMVKRISETFYDGGCYVLSDNVAEGNDSRSFGVVGRDRIVGLVTSRLL</sequence>
<dbReference type="Gene3D" id="2.10.109.10">
    <property type="entry name" value="Umud Fragment, subunit A"/>
    <property type="match status" value="1"/>
</dbReference>
<dbReference type="CDD" id="cd06530">
    <property type="entry name" value="S26_SPase_I"/>
    <property type="match status" value="1"/>
</dbReference>
<evidence type="ECO:0000313" key="4">
    <source>
        <dbReference type="EMBL" id="PZO23204.1"/>
    </source>
</evidence>
<accession>A0A2W4USS1</accession>
<evidence type="ECO:0000313" key="5">
    <source>
        <dbReference type="Proteomes" id="UP000249354"/>
    </source>
</evidence>
<gene>
    <name evidence="4" type="primary">sodX</name>
    <name evidence="4" type="ORF">DCF25_00840</name>
</gene>
<dbReference type="PANTHER" id="PTHR12383">
    <property type="entry name" value="PROTEASE FAMILY S26 MITOCHONDRIAL INNER MEMBRANE PROTEASE-RELATED"/>
    <property type="match status" value="1"/>
</dbReference>
<dbReference type="InterPro" id="IPR052064">
    <property type="entry name" value="Mito_IMP1_subunit"/>
</dbReference>
<keyword evidence="2" id="KW-0378">Hydrolase</keyword>
<evidence type="ECO:0000256" key="1">
    <source>
        <dbReference type="ARBA" id="ARBA00004370"/>
    </source>
</evidence>
<dbReference type="AlphaFoldDB" id="A0A2W4USS1"/>
<name>A0A2W4USS1_9CYAN</name>
<dbReference type="GO" id="GO:0016020">
    <property type="term" value="C:membrane"/>
    <property type="evidence" value="ECO:0007669"/>
    <property type="project" value="UniProtKB-SubCell"/>
</dbReference>